<evidence type="ECO:0000256" key="9">
    <source>
        <dbReference type="ARBA" id="ARBA00023049"/>
    </source>
</evidence>
<evidence type="ECO:0000256" key="6">
    <source>
        <dbReference type="ARBA" id="ARBA00022801"/>
    </source>
</evidence>
<evidence type="ECO:0000256" key="10">
    <source>
        <dbReference type="ARBA" id="ARBA00023136"/>
    </source>
</evidence>
<evidence type="ECO:0000313" key="15">
    <source>
        <dbReference type="Proteomes" id="UP001250932"/>
    </source>
</evidence>
<feature type="transmembrane region" description="Helical" evidence="12">
    <location>
        <begin position="89"/>
        <end position="114"/>
    </location>
</feature>
<keyword evidence="5" id="KW-0479">Metal-binding</keyword>
<organism evidence="14 15">
    <name type="scientific">Candidatus Nitronereus thalassa</name>
    <dbReference type="NCBI Taxonomy" id="3020898"/>
    <lineage>
        <taxon>Bacteria</taxon>
        <taxon>Pseudomonadati</taxon>
        <taxon>Nitrospirota</taxon>
        <taxon>Nitrospiria</taxon>
        <taxon>Nitrospirales</taxon>
        <taxon>Nitrospiraceae</taxon>
        <taxon>Candidatus Nitronereus</taxon>
    </lineage>
</organism>
<evidence type="ECO:0000256" key="2">
    <source>
        <dbReference type="ARBA" id="ARBA00022475"/>
    </source>
</evidence>
<name>A0ABU3K4E1_9BACT</name>
<evidence type="ECO:0000256" key="8">
    <source>
        <dbReference type="ARBA" id="ARBA00022989"/>
    </source>
</evidence>
<evidence type="ECO:0000256" key="3">
    <source>
        <dbReference type="ARBA" id="ARBA00022670"/>
    </source>
</evidence>
<dbReference type="InterPro" id="IPR001915">
    <property type="entry name" value="Peptidase_M48"/>
</dbReference>
<evidence type="ECO:0000256" key="4">
    <source>
        <dbReference type="ARBA" id="ARBA00022692"/>
    </source>
</evidence>
<comment type="caution">
    <text evidence="14">The sequence shown here is derived from an EMBL/GenBank/DDBJ whole genome shotgun (WGS) entry which is preliminary data.</text>
</comment>
<comment type="similarity">
    <text evidence="11">Belongs to the peptidase M48 family.</text>
</comment>
<evidence type="ECO:0000256" key="1">
    <source>
        <dbReference type="ARBA" id="ARBA00004651"/>
    </source>
</evidence>
<keyword evidence="7 11" id="KW-0862">Zinc</keyword>
<dbReference type="RefSeq" id="WP_313831598.1">
    <property type="nucleotide sequence ID" value="NZ_JAQOUE010000001.1"/>
</dbReference>
<feature type="domain" description="Peptidase M48" evidence="13">
    <location>
        <begin position="3"/>
        <end position="133"/>
    </location>
</feature>
<dbReference type="GO" id="GO:0008237">
    <property type="term" value="F:metallopeptidase activity"/>
    <property type="evidence" value="ECO:0007669"/>
    <property type="project" value="UniProtKB-KW"/>
</dbReference>
<keyword evidence="9 11" id="KW-0482">Metalloprotease</keyword>
<evidence type="ECO:0000256" key="11">
    <source>
        <dbReference type="RuleBase" id="RU003983"/>
    </source>
</evidence>
<keyword evidence="2" id="KW-1003">Cell membrane</keyword>
<accession>A0ABU3K4E1</accession>
<keyword evidence="6 11" id="KW-0378">Hydrolase</keyword>
<evidence type="ECO:0000256" key="7">
    <source>
        <dbReference type="ARBA" id="ARBA00022833"/>
    </source>
</evidence>
<dbReference type="Gene3D" id="3.30.2010.10">
    <property type="entry name" value="Metalloproteases ('zincins'), catalytic domain"/>
    <property type="match status" value="1"/>
</dbReference>
<protein>
    <submittedName>
        <fullName evidence="14">M48 family metalloprotease</fullName>
        <ecNumber evidence="14">3.4.24.-</ecNumber>
    </submittedName>
</protein>
<dbReference type="EC" id="3.4.24.-" evidence="14"/>
<dbReference type="PANTHER" id="PTHR43221">
    <property type="entry name" value="PROTEASE HTPX"/>
    <property type="match status" value="1"/>
</dbReference>
<keyword evidence="8 12" id="KW-1133">Transmembrane helix</keyword>
<dbReference type="PANTHER" id="PTHR43221:SF1">
    <property type="entry name" value="PROTEASE HTPX"/>
    <property type="match status" value="1"/>
</dbReference>
<feature type="transmembrane region" description="Helical" evidence="12">
    <location>
        <begin position="59"/>
        <end position="77"/>
    </location>
</feature>
<evidence type="ECO:0000256" key="5">
    <source>
        <dbReference type="ARBA" id="ARBA00022723"/>
    </source>
</evidence>
<evidence type="ECO:0000256" key="12">
    <source>
        <dbReference type="SAM" id="Phobius"/>
    </source>
</evidence>
<dbReference type="Proteomes" id="UP001250932">
    <property type="component" value="Unassembled WGS sequence"/>
</dbReference>
<sequence length="134" mass="15167">MAWQEVWLYDSPDPNAFAAGPSKNNSMVAVSTGLLQNLSEGEVRTVLAHEMGHVYNGNMFTTTVLAGLMNTFVYFISRMVYRQVAKRNAMLGFAVYFFLQIVLSILAMIPISWWSRRREFSADRFAANTVGKEQ</sequence>
<reference evidence="14 15" key="1">
    <citation type="journal article" date="2023" name="ISME J.">
        <title>Cultivation and genomic characterization of novel and ubiquitous marine nitrite-oxidizing bacteria from the Nitrospirales.</title>
        <authorList>
            <person name="Mueller A.J."/>
            <person name="Daebeler A."/>
            <person name="Herbold C.W."/>
            <person name="Kirkegaard R.H."/>
            <person name="Daims H."/>
        </authorList>
    </citation>
    <scope>NUCLEOTIDE SEQUENCE [LARGE SCALE GENOMIC DNA]</scope>
    <source>
        <strain evidence="14 15">EB</strain>
    </source>
</reference>
<dbReference type="Pfam" id="PF01435">
    <property type="entry name" value="Peptidase_M48"/>
    <property type="match status" value="1"/>
</dbReference>
<evidence type="ECO:0000313" key="14">
    <source>
        <dbReference type="EMBL" id="MDT7041242.1"/>
    </source>
</evidence>
<proteinExistence type="inferred from homology"/>
<keyword evidence="3 11" id="KW-0645">Protease</keyword>
<dbReference type="InterPro" id="IPR050083">
    <property type="entry name" value="HtpX_protease"/>
</dbReference>
<keyword evidence="4 12" id="KW-0812">Transmembrane</keyword>
<gene>
    <name evidence="14" type="ORF">PPG34_02700</name>
</gene>
<evidence type="ECO:0000259" key="13">
    <source>
        <dbReference type="Pfam" id="PF01435"/>
    </source>
</evidence>
<comment type="cofactor">
    <cofactor evidence="11">
        <name>Zn(2+)</name>
        <dbReference type="ChEBI" id="CHEBI:29105"/>
    </cofactor>
    <text evidence="11">Binds 1 zinc ion per subunit.</text>
</comment>
<keyword evidence="10 12" id="KW-0472">Membrane</keyword>
<comment type="subcellular location">
    <subcellularLocation>
        <location evidence="1">Cell membrane</location>
        <topology evidence="1">Multi-pass membrane protein</topology>
    </subcellularLocation>
</comment>
<keyword evidence="15" id="KW-1185">Reference proteome</keyword>
<dbReference type="EMBL" id="JAQOUE010000001">
    <property type="protein sequence ID" value="MDT7041242.1"/>
    <property type="molecule type" value="Genomic_DNA"/>
</dbReference>